<dbReference type="KEGG" id="dvu:DVU_0306"/>
<sequence>MTVDAKKVREHFARARAYYQRRDAVRALAAACLGVQGMASAPLSGVGLVEAQGALREVLQLFSRDAAMRAAAADLAPQGFAYQRGGEKALLAVLRIVHDELDAAGSRESYEDALARKQRIDAALLQGMRLLQQNKVSEADASFAVAVQNYRDEHRLFLCVGRLLVDAGEVRRAIPYLKRGMEVDPADETMAGLLAEAMRRRDGAA</sequence>
<organism evidence="2 3">
    <name type="scientific">Nitratidesulfovibrio vulgaris (strain ATCC 29579 / DSM 644 / CCUG 34227 / NCIMB 8303 / VKM B-1760 / Hildenborough)</name>
    <name type="common">Desulfovibrio vulgaris</name>
    <dbReference type="NCBI Taxonomy" id="882"/>
    <lineage>
        <taxon>Bacteria</taxon>
        <taxon>Pseudomonadati</taxon>
        <taxon>Thermodesulfobacteriota</taxon>
        <taxon>Desulfovibrionia</taxon>
        <taxon>Desulfovibrionales</taxon>
        <taxon>Desulfovibrionaceae</taxon>
        <taxon>Nitratidesulfovibrio</taxon>
    </lineage>
</organism>
<dbReference type="PROSITE" id="PS50005">
    <property type="entry name" value="TPR"/>
    <property type="match status" value="1"/>
</dbReference>
<keyword evidence="1" id="KW-0802">TPR repeat</keyword>
<dbReference type="Proteomes" id="UP000002194">
    <property type="component" value="Chromosome"/>
</dbReference>
<dbReference type="InterPro" id="IPR019734">
    <property type="entry name" value="TPR_rpt"/>
</dbReference>
<keyword evidence="3" id="KW-1185">Reference proteome</keyword>
<dbReference type="PATRIC" id="fig|882.5.peg.290"/>
<dbReference type="AlphaFoldDB" id="Q72FA8"/>
<evidence type="ECO:0000313" key="3">
    <source>
        <dbReference type="Proteomes" id="UP000002194"/>
    </source>
</evidence>
<dbReference type="Gene3D" id="1.25.40.10">
    <property type="entry name" value="Tetratricopeptide repeat domain"/>
    <property type="match status" value="1"/>
</dbReference>
<dbReference type="OrthoDB" id="5448387at2"/>
<dbReference type="SMR" id="Q72FA8"/>
<evidence type="ECO:0000313" key="2">
    <source>
        <dbReference type="EMBL" id="AAS94789.1"/>
    </source>
</evidence>
<proteinExistence type="predicted"/>
<dbReference type="InterPro" id="IPR011990">
    <property type="entry name" value="TPR-like_helical_dom_sf"/>
</dbReference>
<accession>Q72FA8</accession>
<dbReference type="SUPFAM" id="SSF48452">
    <property type="entry name" value="TPR-like"/>
    <property type="match status" value="1"/>
</dbReference>
<dbReference type="EnsemblBacteria" id="AAS94789">
    <property type="protein sequence ID" value="AAS94789"/>
    <property type="gene ID" value="DVU_0306"/>
</dbReference>
<dbReference type="PaxDb" id="882-DVU_0306"/>
<name>Q72FA8_NITV2</name>
<feature type="repeat" description="TPR" evidence="1">
    <location>
        <begin position="154"/>
        <end position="187"/>
    </location>
</feature>
<dbReference type="STRING" id="882.DVU_0306"/>
<dbReference type="eggNOG" id="COG0457">
    <property type="taxonomic scope" value="Bacteria"/>
</dbReference>
<evidence type="ECO:0000256" key="1">
    <source>
        <dbReference type="PROSITE-ProRule" id="PRU00339"/>
    </source>
</evidence>
<gene>
    <name evidence="2" type="ordered locus">DVU_0306</name>
</gene>
<dbReference type="RefSeq" id="WP_010937613.1">
    <property type="nucleotide sequence ID" value="NC_002937.3"/>
</dbReference>
<protein>
    <submittedName>
        <fullName evidence="2">Uncharacterized protein</fullName>
    </submittedName>
</protein>
<reference evidence="2 3" key="1">
    <citation type="journal article" date="2004" name="Nat. Biotechnol.">
        <title>The genome sequence of the anaerobic, sulfate-reducing bacterium Desulfovibrio vulgaris Hildenborough.</title>
        <authorList>
            <person name="Heidelberg J.F."/>
            <person name="Seshadri R."/>
            <person name="Haveman S.A."/>
            <person name="Hemme C.L."/>
            <person name="Paulsen I.T."/>
            <person name="Kolonay J.F."/>
            <person name="Eisen J.A."/>
            <person name="Ward N."/>
            <person name="Methe B."/>
            <person name="Brinkac L.M."/>
            <person name="Daugherty S.C."/>
            <person name="Deboy R.T."/>
            <person name="Dodson R.J."/>
            <person name="Durkin A.S."/>
            <person name="Madupu R."/>
            <person name="Nelson W.C."/>
            <person name="Sullivan S.A."/>
            <person name="Fouts D."/>
            <person name="Haft D.H."/>
            <person name="Selengut J."/>
            <person name="Peterson J.D."/>
            <person name="Davidsen T.M."/>
            <person name="Zafar N."/>
            <person name="Zhou L."/>
            <person name="Radune D."/>
            <person name="Dimitrov G."/>
            <person name="Hance M."/>
            <person name="Tran K."/>
            <person name="Khouri H."/>
            <person name="Gill J."/>
            <person name="Utterback T.R."/>
            <person name="Feldblyum T.V."/>
            <person name="Wall J.D."/>
            <person name="Voordouw G."/>
            <person name="Fraser C.M."/>
        </authorList>
    </citation>
    <scope>NUCLEOTIDE SEQUENCE [LARGE SCALE GENOMIC DNA]</scope>
    <source>
        <strain evidence="3">ATCC 29579 / DSM 644 / NCIMB 8303 / VKM B-1760 / Hildenborough</strain>
    </source>
</reference>
<dbReference type="EMBL" id="AE017285">
    <property type="protein sequence ID" value="AAS94789.1"/>
    <property type="molecule type" value="Genomic_DNA"/>
</dbReference>
<dbReference type="HOGENOM" id="CLU_1308485_0_0_7"/>